<dbReference type="InterPro" id="IPR036265">
    <property type="entry name" value="HIT-like_sf"/>
</dbReference>
<dbReference type="InParanoid" id="A0A7R8UCD5"/>
<name>A0A7R8UCD5_HERIL</name>
<evidence type="ECO:0000256" key="2">
    <source>
        <dbReference type="PIRSR" id="PIRSR601310-3"/>
    </source>
</evidence>
<evidence type="ECO:0000256" key="1">
    <source>
        <dbReference type="PIRSR" id="PIRSR601310-1"/>
    </source>
</evidence>
<dbReference type="PROSITE" id="PS00892">
    <property type="entry name" value="HIT_1"/>
    <property type="match status" value="1"/>
</dbReference>
<organism evidence="5 6">
    <name type="scientific">Hermetia illucens</name>
    <name type="common">Black soldier fly</name>
    <dbReference type="NCBI Taxonomy" id="343691"/>
    <lineage>
        <taxon>Eukaryota</taxon>
        <taxon>Metazoa</taxon>
        <taxon>Ecdysozoa</taxon>
        <taxon>Arthropoda</taxon>
        <taxon>Hexapoda</taxon>
        <taxon>Insecta</taxon>
        <taxon>Pterygota</taxon>
        <taxon>Neoptera</taxon>
        <taxon>Endopterygota</taxon>
        <taxon>Diptera</taxon>
        <taxon>Brachycera</taxon>
        <taxon>Stratiomyomorpha</taxon>
        <taxon>Stratiomyidae</taxon>
        <taxon>Hermetiinae</taxon>
        <taxon>Hermetia</taxon>
    </lineage>
</organism>
<dbReference type="InterPro" id="IPR011146">
    <property type="entry name" value="HIT-like"/>
</dbReference>
<feature type="active site" description="Tele-AMP-histidine intermediate" evidence="1">
    <location>
        <position position="149"/>
    </location>
</feature>
<gene>
    <name evidence="5" type="ORF">HERILL_LOCUS1460</name>
</gene>
<dbReference type="SUPFAM" id="SSF54197">
    <property type="entry name" value="HIT-like"/>
    <property type="match status" value="1"/>
</dbReference>
<dbReference type="CDD" id="cd01276">
    <property type="entry name" value="PKCI_related"/>
    <property type="match status" value="1"/>
</dbReference>
<dbReference type="Proteomes" id="UP000594454">
    <property type="component" value="Chromosome 1"/>
</dbReference>
<dbReference type="PROSITE" id="PS51084">
    <property type="entry name" value="HIT_2"/>
    <property type="match status" value="1"/>
</dbReference>
<proteinExistence type="predicted"/>
<dbReference type="InterPro" id="IPR001310">
    <property type="entry name" value="Histidine_triad_HIT"/>
</dbReference>
<protein>
    <recommendedName>
        <fullName evidence="4">HIT domain-containing protein</fullName>
    </recommendedName>
</protein>
<dbReference type="InterPro" id="IPR019808">
    <property type="entry name" value="Histidine_triad_CS"/>
</dbReference>
<evidence type="ECO:0000313" key="5">
    <source>
        <dbReference type="EMBL" id="CAD7078175.1"/>
    </source>
</evidence>
<dbReference type="OrthoDB" id="672793at2759"/>
<dbReference type="OMA" id="FRMVVNN"/>
<dbReference type="PRINTS" id="PR00332">
    <property type="entry name" value="HISTRIAD"/>
</dbReference>
<evidence type="ECO:0000256" key="3">
    <source>
        <dbReference type="PROSITE-ProRule" id="PRU00464"/>
    </source>
</evidence>
<evidence type="ECO:0000313" key="6">
    <source>
        <dbReference type="Proteomes" id="UP000594454"/>
    </source>
</evidence>
<dbReference type="FunFam" id="3.30.428.10:FF:000005">
    <property type="entry name" value="Histidine triad nucleotide-binding protein 1"/>
    <property type="match status" value="1"/>
</dbReference>
<feature type="short sequence motif" description="Histidine triad motif" evidence="2 3">
    <location>
        <begin position="147"/>
        <end position="151"/>
    </location>
</feature>
<feature type="domain" description="HIT" evidence="4">
    <location>
        <begin position="56"/>
        <end position="163"/>
    </location>
</feature>
<dbReference type="GO" id="GO:0003824">
    <property type="term" value="F:catalytic activity"/>
    <property type="evidence" value="ECO:0007669"/>
    <property type="project" value="InterPro"/>
</dbReference>
<dbReference type="AlphaFoldDB" id="A0A7R8UCD5"/>
<dbReference type="EMBL" id="LR899009">
    <property type="protein sequence ID" value="CAD7078175.1"/>
    <property type="molecule type" value="Genomic_DNA"/>
</dbReference>
<dbReference type="Pfam" id="PF01230">
    <property type="entry name" value="HIT"/>
    <property type="match status" value="1"/>
</dbReference>
<keyword evidence="6" id="KW-1185">Reference proteome</keyword>
<dbReference type="Gene3D" id="3.30.428.10">
    <property type="entry name" value="HIT-like"/>
    <property type="match status" value="1"/>
</dbReference>
<sequence length="163" mass="17995">MALLLRNTVHSLRNQIKFAATARSTLSTTPVNCNEELKAQEAVTAGKPRSRGEPTLFDKIIAKEIPADIFYEDEKCLAFNDIAPQAPVHFLIIPKLRIPMLEVSEPSDSEVLGHLMIVAGKLGKEKAPKGFRMVVNNGLHGCQSVYHLHLHVLGGRQLKWPPG</sequence>
<accession>A0A7R8UCD5</accession>
<reference evidence="5 6" key="1">
    <citation type="submission" date="2020-11" db="EMBL/GenBank/DDBJ databases">
        <authorList>
            <person name="Wallbank WR R."/>
            <person name="Pardo Diaz C."/>
            <person name="Kozak K."/>
            <person name="Martin S."/>
            <person name="Jiggins C."/>
            <person name="Moest M."/>
            <person name="Warren A I."/>
            <person name="Generalovic N T."/>
            <person name="Byers J.R.P. K."/>
            <person name="Montejo-Kovacevich G."/>
            <person name="Yen C E."/>
        </authorList>
    </citation>
    <scope>NUCLEOTIDE SEQUENCE [LARGE SCALE GENOMIC DNA]</scope>
</reference>
<evidence type="ECO:0000259" key="4">
    <source>
        <dbReference type="PROSITE" id="PS51084"/>
    </source>
</evidence>
<dbReference type="PANTHER" id="PTHR23089">
    <property type="entry name" value="HISTIDINE TRIAD HIT PROTEIN"/>
    <property type="match status" value="1"/>
</dbReference>